<dbReference type="EMBL" id="JBHRTS010000001">
    <property type="protein sequence ID" value="MFC3192873.1"/>
    <property type="molecule type" value="Genomic_DNA"/>
</dbReference>
<dbReference type="RefSeq" id="WP_077409539.1">
    <property type="nucleotide sequence ID" value="NZ_JBHRTS010000001.1"/>
</dbReference>
<dbReference type="Pfam" id="PF00440">
    <property type="entry name" value="TetR_N"/>
    <property type="match status" value="1"/>
</dbReference>
<protein>
    <submittedName>
        <fullName evidence="4">TetR/AcrR family transcriptional regulator</fullName>
    </submittedName>
</protein>
<evidence type="ECO:0000256" key="2">
    <source>
        <dbReference type="PROSITE-ProRule" id="PRU00335"/>
    </source>
</evidence>
<dbReference type="InterPro" id="IPR009057">
    <property type="entry name" value="Homeodomain-like_sf"/>
</dbReference>
<sequence>MQQQKPEKTAMQKEMNNDNDSQLAWLKMAIRILDTEGWREMKIKTIGDRLGVTKGSFYHWFKSKRDFEWQVLAYWKSRFTQGFIEQAETGQNAREKLSLLGQQCIDGCIEGNRLEFEINAWSQADDQVKAFVTSVYEQRHGYLLHLLEGIYDDPAEVKRHGLMLYCLVIGIDLFYRQLSREELEMIFADYLV</sequence>
<name>A0ABV7J419_9GAMM</name>
<evidence type="ECO:0000313" key="4">
    <source>
        <dbReference type="EMBL" id="MFC3192873.1"/>
    </source>
</evidence>
<evidence type="ECO:0000256" key="1">
    <source>
        <dbReference type="ARBA" id="ARBA00023125"/>
    </source>
</evidence>
<keyword evidence="1 2" id="KW-0238">DNA-binding</keyword>
<dbReference type="PROSITE" id="PS50977">
    <property type="entry name" value="HTH_TETR_2"/>
    <property type="match status" value="1"/>
</dbReference>
<dbReference type="InterPro" id="IPR001647">
    <property type="entry name" value="HTH_TetR"/>
</dbReference>
<reference evidence="5" key="1">
    <citation type="journal article" date="2019" name="Int. J. Syst. Evol. Microbiol.">
        <title>The Global Catalogue of Microorganisms (GCM) 10K type strain sequencing project: providing services to taxonomists for standard genome sequencing and annotation.</title>
        <authorList>
            <consortium name="The Broad Institute Genomics Platform"/>
            <consortium name="The Broad Institute Genome Sequencing Center for Infectious Disease"/>
            <person name="Wu L."/>
            <person name="Ma J."/>
        </authorList>
    </citation>
    <scope>NUCLEOTIDE SEQUENCE [LARGE SCALE GENOMIC DNA]</scope>
    <source>
        <strain evidence="5">KCTC 42953</strain>
    </source>
</reference>
<accession>A0ABV7J419</accession>
<dbReference type="Proteomes" id="UP001595533">
    <property type="component" value="Unassembled WGS sequence"/>
</dbReference>
<proteinExistence type="predicted"/>
<dbReference type="SUPFAM" id="SSF46689">
    <property type="entry name" value="Homeodomain-like"/>
    <property type="match status" value="1"/>
</dbReference>
<comment type="caution">
    <text evidence="4">The sequence shown here is derived from an EMBL/GenBank/DDBJ whole genome shotgun (WGS) entry which is preliminary data.</text>
</comment>
<organism evidence="4 5">
    <name type="scientific">Marinicella sediminis</name>
    <dbReference type="NCBI Taxonomy" id="1792834"/>
    <lineage>
        <taxon>Bacteria</taxon>
        <taxon>Pseudomonadati</taxon>
        <taxon>Pseudomonadota</taxon>
        <taxon>Gammaproteobacteria</taxon>
        <taxon>Lysobacterales</taxon>
        <taxon>Marinicellaceae</taxon>
        <taxon>Marinicella</taxon>
    </lineage>
</organism>
<feature type="domain" description="HTH tetR-type" evidence="3">
    <location>
        <begin position="19"/>
        <end position="79"/>
    </location>
</feature>
<evidence type="ECO:0000259" key="3">
    <source>
        <dbReference type="PROSITE" id="PS50977"/>
    </source>
</evidence>
<evidence type="ECO:0000313" key="5">
    <source>
        <dbReference type="Proteomes" id="UP001595533"/>
    </source>
</evidence>
<dbReference type="Gene3D" id="1.10.357.10">
    <property type="entry name" value="Tetracycline Repressor, domain 2"/>
    <property type="match status" value="1"/>
</dbReference>
<gene>
    <name evidence="4" type="ORF">ACFODZ_01340</name>
</gene>
<keyword evidence="5" id="KW-1185">Reference proteome</keyword>
<feature type="DNA-binding region" description="H-T-H motif" evidence="2">
    <location>
        <begin position="42"/>
        <end position="61"/>
    </location>
</feature>